<dbReference type="InterPro" id="IPR000719">
    <property type="entry name" value="Prot_kinase_dom"/>
</dbReference>
<protein>
    <recommendedName>
        <fullName evidence="1">non-specific serine/threonine protein kinase</fullName>
        <ecNumber evidence="1">2.7.11.1</ecNumber>
    </recommendedName>
</protein>
<dbReference type="Pfam" id="PF00169">
    <property type="entry name" value="PH"/>
    <property type="match status" value="1"/>
</dbReference>
<evidence type="ECO:0000256" key="8">
    <source>
        <dbReference type="ARBA" id="ARBA00048679"/>
    </source>
</evidence>
<keyword evidence="2" id="KW-0723">Serine/threonine-protein kinase</keyword>
<dbReference type="InterPro" id="IPR001849">
    <property type="entry name" value="PH_domain"/>
</dbReference>
<dbReference type="AlphaFoldDB" id="A0A5K1UL68"/>
<dbReference type="PROSITE" id="PS50003">
    <property type="entry name" value="PH_DOMAIN"/>
    <property type="match status" value="1"/>
</dbReference>
<evidence type="ECO:0000256" key="9">
    <source>
        <dbReference type="SAM" id="MobiDB-lite"/>
    </source>
</evidence>
<evidence type="ECO:0000256" key="7">
    <source>
        <dbReference type="ARBA" id="ARBA00047899"/>
    </source>
</evidence>
<dbReference type="VEuPathDB" id="AmoebaDB:EHI8A_078260"/>
<comment type="caution">
    <text evidence="13">The sequence shown here is derived from an EMBL/GenBank/DDBJ whole genome shotgun (WGS) entry which is preliminary data.</text>
</comment>
<evidence type="ECO:0000259" key="11">
    <source>
        <dbReference type="PROSITE" id="PS50011"/>
    </source>
</evidence>
<evidence type="ECO:0000256" key="2">
    <source>
        <dbReference type="ARBA" id="ARBA00022527"/>
    </source>
</evidence>
<dbReference type="VEuPathDB" id="AmoebaDB:EHI8A_179010"/>
<feature type="compositionally biased region" description="Acidic residues" evidence="9">
    <location>
        <begin position="941"/>
        <end position="959"/>
    </location>
</feature>
<dbReference type="PANTHER" id="PTHR24356:SF1">
    <property type="entry name" value="SERINE_THREONINE-PROTEIN KINASE GREATWALL"/>
    <property type="match status" value="1"/>
</dbReference>
<organism evidence="13 14">
    <name type="scientific">Entamoeba histolytica</name>
    <dbReference type="NCBI Taxonomy" id="5759"/>
    <lineage>
        <taxon>Eukaryota</taxon>
        <taxon>Amoebozoa</taxon>
        <taxon>Evosea</taxon>
        <taxon>Archamoebae</taxon>
        <taxon>Mastigamoebida</taxon>
        <taxon>Entamoebidae</taxon>
        <taxon>Entamoeba</taxon>
    </lineage>
</organism>
<evidence type="ECO:0000259" key="12">
    <source>
        <dbReference type="PROSITE" id="PS51285"/>
    </source>
</evidence>
<keyword evidence="6" id="KW-0067">ATP-binding</keyword>
<dbReference type="VEuPathDB" id="AmoebaDB:KM1_074770"/>
<proteinExistence type="predicted"/>
<reference evidence="13 14" key="1">
    <citation type="submission" date="2016-05" db="EMBL/GenBank/DDBJ databases">
        <title>First whole genome sequencing of Entamoeba histolytica HM1:IMSS-clone-6.</title>
        <authorList>
            <person name="Mukherjee Avik.K."/>
            <person name="Izumyama S."/>
            <person name="Nakada-Tsukui K."/>
            <person name="Nozaki T."/>
        </authorList>
    </citation>
    <scope>NUCLEOTIDE SEQUENCE [LARGE SCALE GENOMIC DNA]</scope>
    <source>
        <strain evidence="13 14">HM1:IMSS clone 6</strain>
    </source>
</reference>
<dbReference type="InterPro" id="IPR011009">
    <property type="entry name" value="Kinase-like_dom_sf"/>
</dbReference>
<dbReference type="InterPro" id="IPR000961">
    <property type="entry name" value="AGC-kinase_C"/>
</dbReference>
<dbReference type="FunFam" id="1.10.510.10:FF:000674">
    <property type="entry name" value="Serine/threonine protein kinase, putative"/>
    <property type="match status" value="1"/>
</dbReference>
<dbReference type="PROSITE" id="PS00108">
    <property type="entry name" value="PROTEIN_KINASE_ST"/>
    <property type="match status" value="1"/>
</dbReference>
<evidence type="ECO:0000256" key="6">
    <source>
        <dbReference type="ARBA" id="ARBA00022840"/>
    </source>
</evidence>
<evidence type="ECO:0000259" key="10">
    <source>
        <dbReference type="PROSITE" id="PS50003"/>
    </source>
</evidence>
<feature type="domain" description="Protein kinase" evidence="11">
    <location>
        <begin position="600"/>
        <end position="860"/>
    </location>
</feature>
<evidence type="ECO:0000256" key="3">
    <source>
        <dbReference type="ARBA" id="ARBA00022679"/>
    </source>
</evidence>
<dbReference type="PANTHER" id="PTHR24356">
    <property type="entry name" value="SERINE/THREONINE-PROTEIN KINASE"/>
    <property type="match status" value="1"/>
</dbReference>
<evidence type="ECO:0000313" key="13">
    <source>
        <dbReference type="EMBL" id="GAT96518.1"/>
    </source>
</evidence>
<comment type="catalytic activity">
    <reaction evidence="7">
        <text>L-threonyl-[protein] + ATP = O-phospho-L-threonyl-[protein] + ADP + H(+)</text>
        <dbReference type="Rhea" id="RHEA:46608"/>
        <dbReference type="Rhea" id="RHEA-COMP:11060"/>
        <dbReference type="Rhea" id="RHEA-COMP:11605"/>
        <dbReference type="ChEBI" id="CHEBI:15378"/>
        <dbReference type="ChEBI" id="CHEBI:30013"/>
        <dbReference type="ChEBI" id="CHEBI:30616"/>
        <dbReference type="ChEBI" id="CHEBI:61977"/>
        <dbReference type="ChEBI" id="CHEBI:456216"/>
        <dbReference type="EC" id="2.7.11.1"/>
    </reaction>
</comment>
<evidence type="ECO:0000256" key="4">
    <source>
        <dbReference type="ARBA" id="ARBA00022741"/>
    </source>
</evidence>
<dbReference type="CDD" id="cd05579">
    <property type="entry name" value="STKc_MAST_like"/>
    <property type="match status" value="1"/>
</dbReference>
<dbReference type="EMBL" id="BDEQ01000001">
    <property type="protein sequence ID" value="GAT96518.1"/>
    <property type="molecule type" value="Genomic_DNA"/>
</dbReference>
<dbReference type="SMART" id="SM00233">
    <property type="entry name" value="PH"/>
    <property type="match status" value="1"/>
</dbReference>
<name>A0A5K1UL68_ENTHI</name>
<feature type="domain" description="PH" evidence="10">
    <location>
        <begin position="181"/>
        <end position="275"/>
    </location>
</feature>
<gene>
    <name evidence="13" type="ORF">CL6EHI_078200</name>
</gene>
<keyword evidence="5 13" id="KW-0418">Kinase</keyword>
<dbReference type="GO" id="GO:0035556">
    <property type="term" value="P:intracellular signal transduction"/>
    <property type="evidence" value="ECO:0007669"/>
    <property type="project" value="TreeGrafter"/>
</dbReference>
<keyword evidence="4" id="KW-0547">Nucleotide-binding</keyword>
<dbReference type="Gene3D" id="1.10.510.10">
    <property type="entry name" value="Transferase(Phosphotransferase) domain 1"/>
    <property type="match status" value="1"/>
</dbReference>
<dbReference type="SMART" id="SM00220">
    <property type="entry name" value="S_TKc"/>
    <property type="match status" value="1"/>
</dbReference>
<dbReference type="InterPro" id="IPR050236">
    <property type="entry name" value="Ser_Thr_kinase_AGC"/>
</dbReference>
<dbReference type="FunFam" id="3.30.200.20:FF:000490">
    <property type="entry name" value="AGC family protein kinase"/>
    <property type="match status" value="1"/>
</dbReference>
<accession>A0A5K1UL68</accession>
<dbReference type="VEuPathDB" id="AmoebaDB:EHI7A_036270"/>
<dbReference type="Gene3D" id="3.30.200.20">
    <property type="entry name" value="Phosphorylase Kinase, domain 1"/>
    <property type="match status" value="1"/>
</dbReference>
<dbReference type="VEuPathDB" id="AmoebaDB:EHI5A_063940"/>
<dbReference type="InterPro" id="IPR008271">
    <property type="entry name" value="Ser/Thr_kinase_AS"/>
</dbReference>
<keyword evidence="3" id="KW-0808">Transferase</keyword>
<dbReference type="InterPro" id="IPR011993">
    <property type="entry name" value="PH-like_dom_sf"/>
</dbReference>
<dbReference type="Gene3D" id="2.30.29.30">
    <property type="entry name" value="Pleckstrin-homology domain (PH domain)/Phosphotyrosine-binding domain (PTB)"/>
    <property type="match status" value="1"/>
</dbReference>
<comment type="catalytic activity">
    <reaction evidence="8">
        <text>L-seryl-[protein] + ATP = O-phospho-L-seryl-[protein] + ADP + H(+)</text>
        <dbReference type="Rhea" id="RHEA:17989"/>
        <dbReference type="Rhea" id="RHEA-COMP:9863"/>
        <dbReference type="Rhea" id="RHEA-COMP:11604"/>
        <dbReference type="ChEBI" id="CHEBI:15378"/>
        <dbReference type="ChEBI" id="CHEBI:29999"/>
        <dbReference type="ChEBI" id="CHEBI:30616"/>
        <dbReference type="ChEBI" id="CHEBI:83421"/>
        <dbReference type="ChEBI" id="CHEBI:456216"/>
        <dbReference type="EC" id="2.7.11.1"/>
    </reaction>
</comment>
<dbReference type="OMA" id="QITTQCR"/>
<dbReference type="SUPFAM" id="SSF56112">
    <property type="entry name" value="Protein kinase-like (PK-like)"/>
    <property type="match status" value="1"/>
</dbReference>
<dbReference type="SUPFAM" id="SSF50729">
    <property type="entry name" value="PH domain-like"/>
    <property type="match status" value="1"/>
</dbReference>
<dbReference type="VEuPathDB" id="AmoebaDB:EHI_078200"/>
<dbReference type="PROSITE" id="PS50011">
    <property type="entry name" value="PROTEIN_KINASE_DOM"/>
    <property type="match status" value="1"/>
</dbReference>
<dbReference type="EC" id="2.7.11.1" evidence="1"/>
<evidence type="ECO:0000256" key="5">
    <source>
        <dbReference type="ARBA" id="ARBA00022777"/>
    </source>
</evidence>
<dbReference type="Proteomes" id="UP000078387">
    <property type="component" value="Unassembled WGS sequence"/>
</dbReference>
<evidence type="ECO:0000313" key="14">
    <source>
        <dbReference type="Proteomes" id="UP000078387"/>
    </source>
</evidence>
<dbReference type="Pfam" id="PF00069">
    <property type="entry name" value="Pkinase"/>
    <property type="match status" value="1"/>
</dbReference>
<sequence>MKIEKKLNLKSKICITMSLLNETTTPTKLSKKKKSIFNSDCITFTPIGSGSSTPRRESILSSLPNDELKEVSIENVISELYFDQLTLTTSIVHIININLPKTHIVLHKFMHELNELDKYVTAVYGITAPYLPKKSFYPLHNEEITQYLQEVICLDKFFDSIYVKEFFRENHQISQCMSLHHPQMSGVLMKEGYLLKRWKERFVVVKNSYLFYFVSEKSMVRLEQPRCIVSLSGAILSTNGLVIKITTKERQSFNFSCTDETTLNQWLVALNAVICFKPSPQKQQRMTKKYTLLGVDELSTPIQSTKENKTVTPRRSTEFLISRVNCLKDEADKIIESYEHQPDKESLVMVLKQFKQIQSVDLSSTSLIDYYNSKIVQFGDDPLLFRFLQIFKEIRELSGMRPNVPKLCTSPLGRYSLQPKSSCSSSQTSPRTLTSQFTTQCRLCNNTYYVDELTKHSYYCKLCNEICLKQTTCKTRLLAIAEEINKQKRYHKGSIEYSGLAEKALKCSQIEVINQNNIDYMNDAEQLLEQSINQKSDVCYKTFALIVIKLIKLRRQMFINILKGDYGENGNMWEFLSVVSNELVIEDPQSKWQQVGLDDFEVIKKFSEGAYSKLYLVKKKTTGDVYAMKVSKKSDMKRKNVIDGVLAEKKILQLSNTRSVVKLYYAFQDSSNLFLVMEYCPGGDLRCILRNLNYLEESVVRIYTAEIILALEYIHSLGCIHRDLKPDNVLIDKNGHLLLTDFGLSVVGLCNEQHGIKESRLLCTPDYVAPESLRDYYYCQASDYFSLGCMVYEMLLGIPPFHCDSPNQIFELIKEGIYDWPEDVNISEECKDFVNGLLTVDYNQRLGAKSIDEIKNHKWMKPISFDSLLSESREDIFVPELENELDTGYFDIDVDRNNTLIKDEDWTGDNTFYSFDCVNTNQVIDQNIEIVERRSSAVNLCDDDDESSQETTSEQDDNNNDMTRSMSMFNFHHK</sequence>
<feature type="region of interest" description="Disordered" evidence="9">
    <location>
        <begin position="939"/>
        <end position="974"/>
    </location>
</feature>
<dbReference type="GO" id="GO:0004674">
    <property type="term" value="F:protein serine/threonine kinase activity"/>
    <property type="evidence" value="ECO:0007669"/>
    <property type="project" value="UniProtKB-KW"/>
</dbReference>
<evidence type="ECO:0000256" key="1">
    <source>
        <dbReference type="ARBA" id="ARBA00012513"/>
    </source>
</evidence>
<dbReference type="GO" id="GO:0005524">
    <property type="term" value="F:ATP binding"/>
    <property type="evidence" value="ECO:0007669"/>
    <property type="project" value="UniProtKB-KW"/>
</dbReference>
<feature type="domain" description="AGC-kinase C-terminal" evidence="12">
    <location>
        <begin position="861"/>
        <end position="927"/>
    </location>
</feature>
<dbReference type="PROSITE" id="PS51285">
    <property type="entry name" value="AGC_KINASE_CTER"/>
    <property type="match status" value="1"/>
</dbReference>